<name>A0A914I723_GLORO</name>
<dbReference type="AlphaFoldDB" id="A0A914I723"/>
<feature type="compositionally biased region" description="Basic and acidic residues" evidence="1">
    <location>
        <begin position="303"/>
        <end position="326"/>
    </location>
</feature>
<accession>A0A914I723</accession>
<evidence type="ECO:0000256" key="1">
    <source>
        <dbReference type="SAM" id="MobiDB-lite"/>
    </source>
</evidence>
<protein>
    <submittedName>
        <fullName evidence="3">Uncharacterized protein</fullName>
    </submittedName>
</protein>
<proteinExistence type="predicted"/>
<dbReference type="Proteomes" id="UP000887572">
    <property type="component" value="Unplaced"/>
</dbReference>
<reference evidence="3" key="1">
    <citation type="submission" date="2022-11" db="UniProtKB">
        <authorList>
            <consortium name="WormBaseParasite"/>
        </authorList>
    </citation>
    <scope>IDENTIFICATION</scope>
</reference>
<organism evidence="2 3">
    <name type="scientific">Globodera rostochiensis</name>
    <name type="common">Golden nematode worm</name>
    <name type="synonym">Heterodera rostochiensis</name>
    <dbReference type="NCBI Taxonomy" id="31243"/>
    <lineage>
        <taxon>Eukaryota</taxon>
        <taxon>Metazoa</taxon>
        <taxon>Ecdysozoa</taxon>
        <taxon>Nematoda</taxon>
        <taxon>Chromadorea</taxon>
        <taxon>Rhabditida</taxon>
        <taxon>Tylenchina</taxon>
        <taxon>Tylenchomorpha</taxon>
        <taxon>Tylenchoidea</taxon>
        <taxon>Heteroderidae</taxon>
        <taxon>Heteroderinae</taxon>
        <taxon>Globodera</taxon>
    </lineage>
</organism>
<evidence type="ECO:0000313" key="2">
    <source>
        <dbReference type="Proteomes" id="UP000887572"/>
    </source>
</evidence>
<keyword evidence="2" id="KW-1185">Reference proteome</keyword>
<feature type="region of interest" description="Disordered" evidence="1">
    <location>
        <begin position="289"/>
        <end position="326"/>
    </location>
</feature>
<evidence type="ECO:0000313" key="3">
    <source>
        <dbReference type="WBParaSite" id="Gr19_v10_g7899.t1"/>
    </source>
</evidence>
<sequence>MDHHNIHQNLLEEQISYSGDAVLELALTPDSNCGDAINNETTVTPIIDEQLEKVDVGKECGDGSCNDKTVFPSIGEALKTVDAAKEVFFATQRSLTEELAGAKSVCDEQKTQLTDLTMDLLDEEKRAHDTNMQNILAQLEPARLQFSHLQRTLEALKENCQKTNTFSVGAFDKVSQLSKEMQKQNELIFNIEQKCGQLRRTETARYQKKRSELWMALLPEIEQKNNDYTSFAAKRYDHLQGLAREMNRAKNVLQKIKSNSGDDSTDIITIDGSPPSKCAKIDSFLAKSSAHQIQNSEESDDNVNTHENIRREEGERSEKSEIKQQC</sequence>
<dbReference type="WBParaSite" id="Gr19_v10_g7899.t1">
    <property type="protein sequence ID" value="Gr19_v10_g7899.t1"/>
    <property type="gene ID" value="Gr19_v10_g7899"/>
</dbReference>